<organism evidence="6 7">
    <name type="scientific">Thelonectria olida</name>
    <dbReference type="NCBI Taxonomy" id="1576542"/>
    <lineage>
        <taxon>Eukaryota</taxon>
        <taxon>Fungi</taxon>
        <taxon>Dikarya</taxon>
        <taxon>Ascomycota</taxon>
        <taxon>Pezizomycotina</taxon>
        <taxon>Sordariomycetes</taxon>
        <taxon>Hypocreomycetidae</taxon>
        <taxon>Hypocreales</taxon>
        <taxon>Nectriaceae</taxon>
        <taxon>Thelonectria</taxon>
    </lineage>
</organism>
<dbReference type="SMART" id="SM00829">
    <property type="entry name" value="PKS_ER"/>
    <property type="match status" value="1"/>
</dbReference>
<comment type="caution">
    <text evidence="6">The sequence shown here is derived from an EMBL/GenBank/DDBJ whole genome shotgun (WGS) entry which is preliminary data.</text>
</comment>
<dbReference type="PANTHER" id="PTHR45348">
    <property type="entry name" value="HYPOTHETICAL OXIDOREDUCTASE (EUROFUNG)"/>
    <property type="match status" value="1"/>
</dbReference>
<keyword evidence="4" id="KW-0560">Oxidoreductase</keyword>
<dbReference type="OrthoDB" id="48317at2759"/>
<keyword evidence="2" id="KW-0547">Nucleotide-binding</keyword>
<feature type="domain" description="Enoyl reductase (ER)" evidence="5">
    <location>
        <begin position="19"/>
        <end position="367"/>
    </location>
</feature>
<dbReference type="InterPro" id="IPR036291">
    <property type="entry name" value="NAD(P)-bd_dom_sf"/>
</dbReference>
<dbReference type="GO" id="GO:0000166">
    <property type="term" value="F:nucleotide binding"/>
    <property type="evidence" value="ECO:0007669"/>
    <property type="project" value="UniProtKB-KW"/>
</dbReference>
<sequence length="376" mass="41214">MVTMSLPTLPTSQKAIVQADTNPVTFEISENRPIPVPLTNELLIKVSAVALNHCDWKMPGRVPCPGAVDGADYSGTIVRMGESAALTSGLRIGDRVAGAQVASSRRRPWAGAFAEYIRHEHDMVWKVPDGWSWEQAAAIGCATTSTVGMALWITLGLTGTPEEPTQEPKFVLVYGGSTASGTFAIQLLKLQVISPSGYRVITTCSPKNFKMVEDYGAEKAFDYHSSTCGEDIRAYTKNSLEYALDIITEARTIRHCYAAIGRGGGKYCGFELLPDDLIATLRKSVKADWTMGLELTGKEVDLPGGYYRAANPELHEWFVLWKERYVALYDSGRLKPHPIALKQGGLDKVIDGIETMRRKEISGEKIVYPLYNTASS</sequence>
<evidence type="ECO:0000256" key="4">
    <source>
        <dbReference type="ARBA" id="ARBA00023002"/>
    </source>
</evidence>
<evidence type="ECO:0000256" key="3">
    <source>
        <dbReference type="ARBA" id="ARBA00022857"/>
    </source>
</evidence>
<dbReference type="Gene3D" id="3.40.50.720">
    <property type="entry name" value="NAD(P)-binding Rossmann-like Domain"/>
    <property type="match status" value="1"/>
</dbReference>
<dbReference type="PANTHER" id="PTHR45348:SF1">
    <property type="entry name" value="TRANS-ENOYL REDUCTASE STHE"/>
    <property type="match status" value="1"/>
</dbReference>
<dbReference type="GO" id="GO:0016651">
    <property type="term" value="F:oxidoreductase activity, acting on NAD(P)H"/>
    <property type="evidence" value="ECO:0007669"/>
    <property type="project" value="InterPro"/>
</dbReference>
<dbReference type="SUPFAM" id="SSF50129">
    <property type="entry name" value="GroES-like"/>
    <property type="match status" value="1"/>
</dbReference>
<gene>
    <name evidence="6" type="ORF">B0T10DRAFT_418482</name>
</gene>
<dbReference type="Gene3D" id="3.90.180.10">
    <property type="entry name" value="Medium-chain alcohol dehydrogenases, catalytic domain"/>
    <property type="match status" value="1"/>
</dbReference>
<proteinExistence type="inferred from homology"/>
<name>A0A9P8VQ01_9HYPO</name>
<dbReference type="InterPro" id="IPR013154">
    <property type="entry name" value="ADH-like_N"/>
</dbReference>
<evidence type="ECO:0000256" key="1">
    <source>
        <dbReference type="ARBA" id="ARBA00008072"/>
    </source>
</evidence>
<dbReference type="AlphaFoldDB" id="A0A9P8VQ01"/>
<keyword evidence="3" id="KW-0521">NADP</keyword>
<keyword evidence="7" id="KW-1185">Reference proteome</keyword>
<evidence type="ECO:0000313" key="7">
    <source>
        <dbReference type="Proteomes" id="UP000777438"/>
    </source>
</evidence>
<dbReference type="InterPro" id="IPR020843">
    <property type="entry name" value="ER"/>
</dbReference>
<evidence type="ECO:0000313" key="6">
    <source>
        <dbReference type="EMBL" id="KAH6869496.1"/>
    </source>
</evidence>
<dbReference type="Proteomes" id="UP000777438">
    <property type="component" value="Unassembled WGS sequence"/>
</dbReference>
<evidence type="ECO:0000256" key="2">
    <source>
        <dbReference type="ARBA" id="ARBA00022741"/>
    </source>
</evidence>
<evidence type="ECO:0000259" key="5">
    <source>
        <dbReference type="SMART" id="SM00829"/>
    </source>
</evidence>
<reference evidence="6 7" key="1">
    <citation type="journal article" date="2021" name="Nat. Commun.">
        <title>Genetic determinants of endophytism in the Arabidopsis root mycobiome.</title>
        <authorList>
            <person name="Mesny F."/>
            <person name="Miyauchi S."/>
            <person name="Thiergart T."/>
            <person name="Pickel B."/>
            <person name="Atanasova L."/>
            <person name="Karlsson M."/>
            <person name="Huettel B."/>
            <person name="Barry K.W."/>
            <person name="Haridas S."/>
            <person name="Chen C."/>
            <person name="Bauer D."/>
            <person name="Andreopoulos W."/>
            <person name="Pangilinan J."/>
            <person name="LaButti K."/>
            <person name="Riley R."/>
            <person name="Lipzen A."/>
            <person name="Clum A."/>
            <person name="Drula E."/>
            <person name="Henrissat B."/>
            <person name="Kohler A."/>
            <person name="Grigoriev I.V."/>
            <person name="Martin F.M."/>
            <person name="Hacquard S."/>
        </authorList>
    </citation>
    <scope>NUCLEOTIDE SEQUENCE [LARGE SCALE GENOMIC DNA]</scope>
    <source>
        <strain evidence="6 7">MPI-CAGE-CH-0241</strain>
    </source>
</reference>
<dbReference type="EMBL" id="JAGPYM010000071">
    <property type="protein sequence ID" value="KAH6869496.1"/>
    <property type="molecule type" value="Genomic_DNA"/>
</dbReference>
<dbReference type="SUPFAM" id="SSF51735">
    <property type="entry name" value="NAD(P)-binding Rossmann-fold domains"/>
    <property type="match status" value="1"/>
</dbReference>
<dbReference type="Pfam" id="PF08240">
    <property type="entry name" value="ADH_N"/>
    <property type="match status" value="1"/>
</dbReference>
<dbReference type="CDD" id="cd08249">
    <property type="entry name" value="enoyl_reductase_like"/>
    <property type="match status" value="1"/>
</dbReference>
<dbReference type="InterPro" id="IPR011032">
    <property type="entry name" value="GroES-like_sf"/>
</dbReference>
<dbReference type="InterPro" id="IPR047122">
    <property type="entry name" value="Trans-enoyl_RdTase-like"/>
</dbReference>
<accession>A0A9P8VQ01</accession>
<comment type="similarity">
    <text evidence="1">Belongs to the zinc-containing alcohol dehydrogenase family.</text>
</comment>
<protein>
    <submittedName>
        <fullName evidence="6">Chaperonin 10-like protein</fullName>
    </submittedName>
</protein>